<name>A0A0D8IUU3_9FIRM</name>
<dbReference type="PATRIC" id="fig|1550024.3.peg.4114"/>
<protein>
    <recommendedName>
        <fullName evidence="1">DUF6870 domain-containing protein</fullName>
    </recommendedName>
</protein>
<dbReference type="Pfam" id="PF21757">
    <property type="entry name" value="DUF6870"/>
    <property type="match status" value="1"/>
</dbReference>
<keyword evidence="3" id="KW-1185">Reference proteome</keyword>
<dbReference type="Proteomes" id="UP000032483">
    <property type="component" value="Unassembled WGS sequence"/>
</dbReference>
<accession>A0A0D8IUU3</accession>
<dbReference type="EMBL" id="JXXK01000042">
    <property type="protein sequence ID" value="KJF38460.1"/>
    <property type="molecule type" value="Genomic_DNA"/>
</dbReference>
<evidence type="ECO:0000313" key="3">
    <source>
        <dbReference type="Proteomes" id="UP000032483"/>
    </source>
</evidence>
<dbReference type="InterPro" id="IPR049222">
    <property type="entry name" value="DUF6870"/>
</dbReference>
<comment type="caution">
    <text evidence="2">The sequence shown here is derived from an EMBL/GenBank/DDBJ whole genome shotgun (WGS) entry which is preliminary data.</text>
</comment>
<gene>
    <name evidence="2" type="ORF">TQ39_17985</name>
</gene>
<reference evidence="2" key="1">
    <citation type="submission" date="2015-02" db="EMBL/GenBank/DDBJ databases">
        <title>A novel member of the family Ruminococcaceae isolated from human feces.</title>
        <authorList>
            <person name="Shkoporov A.N."/>
            <person name="Chaplin A.V."/>
            <person name="Motuzova O.V."/>
            <person name="Kafarskaia L.I."/>
            <person name="Khokhlova E.V."/>
            <person name="Efimov B.A."/>
        </authorList>
    </citation>
    <scope>NUCLEOTIDE SEQUENCE [LARGE SCALE GENOMIC DNA]</scope>
    <source>
        <strain evidence="2">585-1</strain>
    </source>
</reference>
<dbReference type="GeneID" id="42858429"/>
<evidence type="ECO:0000313" key="2">
    <source>
        <dbReference type="EMBL" id="KJF38460.1"/>
    </source>
</evidence>
<evidence type="ECO:0000259" key="1">
    <source>
        <dbReference type="Pfam" id="PF21757"/>
    </source>
</evidence>
<proteinExistence type="predicted"/>
<sequence>MRYQSIEEMKNVDVRSVSPEDLVDLGSVHVDTELPREERIKSFLAQIGNPYCYKCGKVIVKVSFLDTDVTLEDRLEHYIRGL</sequence>
<feature type="domain" description="DUF6870" evidence="1">
    <location>
        <begin position="9"/>
        <end position="79"/>
    </location>
</feature>
<dbReference type="RefSeq" id="WP_050006547.1">
    <property type="nucleotide sequence ID" value="NZ_JXXK01000042.1"/>
</dbReference>
<dbReference type="AlphaFoldDB" id="A0A0D8IUU3"/>
<organism evidence="2 3">
    <name type="scientific">Ruthenibacterium lactatiformans</name>
    <dbReference type="NCBI Taxonomy" id="1550024"/>
    <lineage>
        <taxon>Bacteria</taxon>
        <taxon>Bacillati</taxon>
        <taxon>Bacillota</taxon>
        <taxon>Clostridia</taxon>
        <taxon>Eubacteriales</taxon>
        <taxon>Oscillospiraceae</taxon>
        <taxon>Ruthenibacterium</taxon>
    </lineage>
</organism>